<protein>
    <submittedName>
        <fullName evidence="11">Acetylornithine deacetylase</fullName>
        <ecNumber evidence="11">3.5.1.16</ecNumber>
    </submittedName>
</protein>
<dbReference type="InterPro" id="IPR010169">
    <property type="entry name" value="AcOrn-deacetyl"/>
</dbReference>
<keyword evidence="8" id="KW-0862">Zinc</keyword>
<dbReference type="Gene3D" id="3.40.630.10">
    <property type="entry name" value="Zn peptidases"/>
    <property type="match status" value="1"/>
</dbReference>
<dbReference type="InterPro" id="IPR036264">
    <property type="entry name" value="Bact_exopeptidase_dim_dom"/>
</dbReference>
<comment type="cofactor">
    <cofactor evidence="1">
        <name>Zn(2+)</name>
        <dbReference type="ChEBI" id="CHEBI:29105"/>
    </cofactor>
</comment>
<dbReference type="InterPro" id="IPR011650">
    <property type="entry name" value="Peptidase_M20_dimer"/>
</dbReference>
<dbReference type="AlphaFoldDB" id="A0A0H2ME86"/>
<comment type="caution">
    <text evidence="11">The sequence shown here is derived from an EMBL/GenBank/DDBJ whole genome shotgun (WGS) entry which is preliminary data.</text>
</comment>
<keyword evidence="12" id="KW-1185">Reference proteome</keyword>
<feature type="domain" description="Peptidase M20 dimerisation" evidence="10">
    <location>
        <begin position="170"/>
        <end position="268"/>
    </location>
</feature>
<comment type="similarity">
    <text evidence="2">Belongs to the peptidase M20A family. ArgE subfamily.</text>
</comment>
<dbReference type="PROSITE" id="PS00759">
    <property type="entry name" value="ARGE_DAPE_CPG2_2"/>
    <property type="match status" value="1"/>
</dbReference>
<keyword evidence="9" id="KW-0170">Cobalt</keyword>
<name>A0A0H2ME86_VARPD</name>
<evidence type="ECO:0000313" key="12">
    <source>
        <dbReference type="Proteomes" id="UP000035170"/>
    </source>
</evidence>
<dbReference type="Gene3D" id="3.30.70.360">
    <property type="match status" value="1"/>
</dbReference>
<keyword evidence="3" id="KW-0963">Cytoplasm</keyword>
<dbReference type="InterPro" id="IPR001261">
    <property type="entry name" value="ArgE/DapE_CS"/>
</dbReference>
<dbReference type="InterPro" id="IPR002933">
    <property type="entry name" value="Peptidase_M20"/>
</dbReference>
<evidence type="ECO:0000256" key="2">
    <source>
        <dbReference type="ARBA" id="ARBA00005691"/>
    </source>
</evidence>
<evidence type="ECO:0000256" key="5">
    <source>
        <dbReference type="ARBA" id="ARBA00022605"/>
    </source>
</evidence>
<keyword evidence="7 11" id="KW-0378">Hydrolase</keyword>
<dbReference type="CDD" id="cd03894">
    <property type="entry name" value="M20_ArgE"/>
    <property type="match status" value="1"/>
</dbReference>
<dbReference type="NCBIfam" id="NF005710">
    <property type="entry name" value="PRK07522.1"/>
    <property type="match status" value="1"/>
</dbReference>
<dbReference type="SUPFAM" id="SSF53187">
    <property type="entry name" value="Zn-dependent exopeptidases"/>
    <property type="match status" value="1"/>
</dbReference>
<organism evidence="11 12">
    <name type="scientific">Variovorax paradoxus</name>
    <dbReference type="NCBI Taxonomy" id="34073"/>
    <lineage>
        <taxon>Bacteria</taxon>
        <taxon>Pseudomonadati</taxon>
        <taxon>Pseudomonadota</taxon>
        <taxon>Betaproteobacteria</taxon>
        <taxon>Burkholderiales</taxon>
        <taxon>Comamonadaceae</taxon>
        <taxon>Variovorax</taxon>
    </lineage>
</organism>
<evidence type="ECO:0000313" key="11">
    <source>
        <dbReference type="EMBL" id="KLN55260.1"/>
    </source>
</evidence>
<evidence type="ECO:0000259" key="10">
    <source>
        <dbReference type="Pfam" id="PF07687"/>
    </source>
</evidence>
<dbReference type="PANTHER" id="PTHR43808:SF31">
    <property type="entry name" value="N-ACETYL-L-CITRULLINE DEACETYLASE"/>
    <property type="match status" value="1"/>
</dbReference>
<evidence type="ECO:0000256" key="3">
    <source>
        <dbReference type="ARBA" id="ARBA00022490"/>
    </source>
</evidence>
<dbReference type="Pfam" id="PF01546">
    <property type="entry name" value="Peptidase_M20"/>
    <property type="match status" value="1"/>
</dbReference>
<dbReference type="EMBL" id="JZWI01000018">
    <property type="protein sequence ID" value="KLN55260.1"/>
    <property type="molecule type" value="Genomic_DNA"/>
</dbReference>
<dbReference type="EC" id="3.5.1.16" evidence="11"/>
<dbReference type="Proteomes" id="UP000035170">
    <property type="component" value="Unassembled WGS sequence"/>
</dbReference>
<dbReference type="Pfam" id="PF07687">
    <property type="entry name" value="M20_dimer"/>
    <property type="match status" value="1"/>
</dbReference>
<proteinExistence type="inferred from homology"/>
<evidence type="ECO:0000256" key="9">
    <source>
        <dbReference type="ARBA" id="ARBA00023285"/>
    </source>
</evidence>
<keyword evidence="4" id="KW-0055">Arginine biosynthesis</keyword>
<dbReference type="SUPFAM" id="SSF55031">
    <property type="entry name" value="Bacterial exopeptidase dimerisation domain"/>
    <property type="match status" value="1"/>
</dbReference>
<evidence type="ECO:0000256" key="7">
    <source>
        <dbReference type="ARBA" id="ARBA00022801"/>
    </source>
</evidence>
<keyword evidence="6" id="KW-0479">Metal-binding</keyword>
<gene>
    <name evidence="11" type="primary">argE3</name>
    <name evidence="11" type="ORF">VPARA_36120</name>
</gene>
<evidence type="ECO:0000256" key="6">
    <source>
        <dbReference type="ARBA" id="ARBA00022723"/>
    </source>
</evidence>
<sequence length="372" mass="39281">MDTVELLRILVGFDTTSHRSNLALIHWVAGYLEGHGVEARLIHSDDGAKANLLASIGPRAPGGIVLSGHTDVVPVDGQAWDSDPFMLVECEGRFHGRGAADMKGFIAACLAAVPSWRRLDLRRPIHLALSYDEEVGCFGVQRLIAGMRDHVPSPALAIVGEPTQMHVGLAHRGFFGHRITFCGRPAHSSDPALGINAIEPAALLVAQLASLARTLVRQGNRTTFNVGCINGGTAINIVPGCCELLWEFRPPDEASAAVVRDELERLLAVVPADVAVEMTQLAGVPALCAESGSAAAVNMARTLGALWPPGEIPFGTEAGFFQQAGIPSLVCGPGAIAQAHQPNEWIAASELRAAERFLARVGAWAASGCEAR</sequence>
<dbReference type="PATRIC" id="fig|34073.19.peg.3700"/>
<evidence type="ECO:0000256" key="4">
    <source>
        <dbReference type="ARBA" id="ARBA00022571"/>
    </source>
</evidence>
<dbReference type="GO" id="GO:0006526">
    <property type="term" value="P:L-arginine biosynthetic process"/>
    <property type="evidence" value="ECO:0007669"/>
    <property type="project" value="UniProtKB-KW"/>
</dbReference>
<reference evidence="11 12" key="1">
    <citation type="submission" date="2015-03" db="EMBL/GenBank/DDBJ databases">
        <title>Genome sequence of Variovorax paradoxus TBEA6.</title>
        <authorList>
            <person name="Poehlein A."/>
            <person name="Schuldes J."/>
            <person name="Wuebbeler J.H."/>
            <person name="Hiessl S."/>
            <person name="Steinbuechel A."/>
            <person name="Daniel R."/>
        </authorList>
    </citation>
    <scope>NUCLEOTIDE SEQUENCE [LARGE SCALE GENOMIC DNA]</scope>
    <source>
        <strain evidence="11 12">TBEA6</strain>
    </source>
</reference>
<evidence type="ECO:0000256" key="1">
    <source>
        <dbReference type="ARBA" id="ARBA00001947"/>
    </source>
</evidence>
<evidence type="ECO:0000256" key="8">
    <source>
        <dbReference type="ARBA" id="ARBA00022833"/>
    </source>
</evidence>
<keyword evidence="5" id="KW-0028">Amino-acid biosynthesis</keyword>
<dbReference type="RefSeq" id="WP_047785493.1">
    <property type="nucleotide sequence ID" value="NZ_JZWI01000018.1"/>
</dbReference>
<dbReference type="PANTHER" id="PTHR43808">
    <property type="entry name" value="ACETYLORNITHINE DEACETYLASE"/>
    <property type="match status" value="1"/>
</dbReference>
<dbReference type="GO" id="GO:0046872">
    <property type="term" value="F:metal ion binding"/>
    <property type="evidence" value="ECO:0007669"/>
    <property type="project" value="UniProtKB-KW"/>
</dbReference>
<dbReference type="GO" id="GO:0008777">
    <property type="term" value="F:acetylornithine deacetylase activity"/>
    <property type="evidence" value="ECO:0007669"/>
    <property type="project" value="UniProtKB-EC"/>
</dbReference>
<dbReference type="InterPro" id="IPR050072">
    <property type="entry name" value="Peptidase_M20A"/>
</dbReference>
<accession>A0A0H2ME86</accession>
<dbReference type="NCBIfam" id="TIGR01892">
    <property type="entry name" value="AcOrn-deacetyl"/>
    <property type="match status" value="1"/>
</dbReference>